<reference evidence="1" key="1">
    <citation type="submission" date="2020-10" db="EMBL/GenBank/DDBJ databases">
        <title>High-Quality Genome Resource of Clonostachys rosea strain S41 by Oxford Nanopore Long-Read Sequencing.</title>
        <authorList>
            <person name="Wang H."/>
        </authorList>
    </citation>
    <scope>NUCLEOTIDE SEQUENCE</scope>
    <source>
        <strain evidence="1">S41</strain>
    </source>
</reference>
<name>A0A8H7TN57_BIOOC</name>
<dbReference type="Proteomes" id="UP000616885">
    <property type="component" value="Unassembled WGS sequence"/>
</dbReference>
<gene>
    <name evidence="1" type="ORF">IM811_014561</name>
</gene>
<comment type="caution">
    <text evidence="1">The sequence shown here is derived from an EMBL/GenBank/DDBJ whole genome shotgun (WGS) entry which is preliminary data.</text>
</comment>
<proteinExistence type="predicted"/>
<dbReference type="EMBL" id="JADCTT010000005">
    <property type="protein sequence ID" value="KAF9752767.1"/>
    <property type="molecule type" value="Genomic_DNA"/>
</dbReference>
<accession>A0A8H7TN57</accession>
<dbReference type="Gene3D" id="2.80.10.50">
    <property type="match status" value="1"/>
</dbReference>
<organism evidence="1 2">
    <name type="scientific">Bionectria ochroleuca</name>
    <name type="common">Gliocladium roseum</name>
    <dbReference type="NCBI Taxonomy" id="29856"/>
    <lineage>
        <taxon>Eukaryota</taxon>
        <taxon>Fungi</taxon>
        <taxon>Dikarya</taxon>
        <taxon>Ascomycota</taxon>
        <taxon>Pezizomycotina</taxon>
        <taxon>Sordariomycetes</taxon>
        <taxon>Hypocreomycetidae</taxon>
        <taxon>Hypocreales</taxon>
        <taxon>Bionectriaceae</taxon>
        <taxon>Clonostachys</taxon>
    </lineage>
</organism>
<evidence type="ECO:0000313" key="1">
    <source>
        <dbReference type="EMBL" id="KAF9752767.1"/>
    </source>
</evidence>
<sequence length="128" mass="14689">MSDLKPGNTYYLRIPGGGVVSQVPGRWGPNEVHIRPRDGANNQKWRAEADHSRFGFRNQNNQRLLGSNENGDLQATASELRGWESFSISTEGDHTYLSLYKDNWYNVKNEEDYLKLSDHYTPLIFELA</sequence>
<evidence type="ECO:0008006" key="3">
    <source>
        <dbReference type="Google" id="ProtNLM"/>
    </source>
</evidence>
<evidence type="ECO:0000313" key="2">
    <source>
        <dbReference type="Proteomes" id="UP000616885"/>
    </source>
</evidence>
<protein>
    <recommendedName>
        <fullName evidence="3">Ricin B lectin domain-containing protein</fullName>
    </recommendedName>
</protein>
<dbReference type="AlphaFoldDB" id="A0A8H7TN57"/>